<feature type="compositionally biased region" description="Polar residues" evidence="2">
    <location>
        <begin position="18"/>
        <end position="33"/>
    </location>
</feature>
<dbReference type="EMBL" id="UYSU01032346">
    <property type="protein sequence ID" value="VDL89208.1"/>
    <property type="molecule type" value="Genomic_DNA"/>
</dbReference>
<keyword evidence="1" id="KW-0175">Coiled coil</keyword>
<gene>
    <name evidence="3" type="ORF">SSLN_LOCUS2823</name>
</gene>
<evidence type="ECO:0000256" key="2">
    <source>
        <dbReference type="SAM" id="MobiDB-lite"/>
    </source>
</evidence>
<reference evidence="3 4" key="2">
    <citation type="submission" date="2018-11" db="EMBL/GenBank/DDBJ databases">
        <authorList>
            <consortium name="Pathogen Informatics"/>
        </authorList>
    </citation>
    <scope>NUCLEOTIDE SEQUENCE [LARGE SCALE GENOMIC DNA]</scope>
    <source>
        <strain evidence="3 4">NST_G2</strain>
    </source>
</reference>
<name>A0A183SF25_SCHSO</name>
<dbReference type="WBParaSite" id="SSLN_0000291001-mRNA-1">
    <property type="protein sequence ID" value="SSLN_0000291001-mRNA-1"/>
    <property type="gene ID" value="SSLN_0000291001"/>
</dbReference>
<protein>
    <submittedName>
        <fullName evidence="5">DUF4200 domain-containing protein</fullName>
    </submittedName>
</protein>
<dbReference type="Proteomes" id="UP000275846">
    <property type="component" value="Unassembled WGS sequence"/>
</dbReference>
<sequence>MRDAIPKDEEKFYFAQPSDGNENTSETGTVRFSQAQLQRKYQLTKILMQRESERDDSLPKSATEIDSTARAEADYKDLKKLHVQALAAFEVNMQNSKKRRAELQARIEEFEERKRNFQQFIVDNLQKIKRQHKHFTESRYAQIVARNTMAEILKHTKAMRTRCSEAQQRSYYFINDAVRNAVIGAK</sequence>
<evidence type="ECO:0000313" key="5">
    <source>
        <dbReference type="WBParaSite" id="SSLN_0000291001-mRNA-1"/>
    </source>
</evidence>
<proteinExistence type="predicted"/>
<organism evidence="5">
    <name type="scientific">Schistocephalus solidus</name>
    <name type="common">Tapeworm</name>
    <dbReference type="NCBI Taxonomy" id="70667"/>
    <lineage>
        <taxon>Eukaryota</taxon>
        <taxon>Metazoa</taxon>
        <taxon>Spiralia</taxon>
        <taxon>Lophotrochozoa</taxon>
        <taxon>Platyhelminthes</taxon>
        <taxon>Cestoda</taxon>
        <taxon>Eucestoda</taxon>
        <taxon>Diphyllobothriidea</taxon>
        <taxon>Diphyllobothriidae</taxon>
        <taxon>Schistocephalus</taxon>
    </lineage>
</organism>
<reference evidence="5" key="1">
    <citation type="submission" date="2016-06" db="UniProtKB">
        <authorList>
            <consortium name="WormBaseParasite"/>
        </authorList>
    </citation>
    <scope>IDENTIFICATION</scope>
</reference>
<keyword evidence="4" id="KW-1185">Reference proteome</keyword>
<evidence type="ECO:0000313" key="3">
    <source>
        <dbReference type="EMBL" id="VDL89208.1"/>
    </source>
</evidence>
<feature type="coiled-coil region" evidence="1">
    <location>
        <begin position="86"/>
        <end position="120"/>
    </location>
</feature>
<dbReference type="OrthoDB" id="6267507at2759"/>
<accession>A0A183SF25</accession>
<evidence type="ECO:0000313" key="4">
    <source>
        <dbReference type="Proteomes" id="UP000275846"/>
    </source>
</evidence>
<feature type="compositionally biased region" description="Basic and acidic residues" evidence="2">
    <location>
        <begin position="1"/>
        <end position="12"/>
    </location>
</feature>
<feature type="region of interest" description="Disordered" evidence="2">
    <location>
        <begin position="1"/>
        <end position="33"/>
    </location>
</feature>
<evidence type="ECO:0000256" key="1">
    <source>
        <dbReference type="SAM" id="Coils"/>
    </source>
</evidence>
<dbReference type="AlphaFoldDB" id="A0A183SF25"/>